<gene>
    <name evidence="2" type="ORF">O6P43_008894</name>
</gene>
<accession>A0AAD7M8Z0</accession>
<keyword evidence="3" id="KW-1185">Reference proteome</keyword>
<name>A0AAD7M8Z0_QUISA</name>
<evidence type="ECO:0000259" key="1">
    <source>
        <dbReference type="Pfam" id="PF16036"/>
    </source>
</evidence>
<organism evidence="2 3">
    <name type="scientific">Quillaja saponaria</name>
    <name type="common">Soap bark tree</name>
    <dbReference type="NCBI Taxonomy" id="32244"/>
    <lineage>
        <taxon>Eukaryota</taxon>
        <taxon>Viridiplantae</taxon>
        <taxon>Streptophyta</taxon>
        <taxon>Embryophyta</taxon>
        <taxon>Tracheophyta</taxon>
        <taxon>Spermatophyta</taxon>
        <taxon>Magnoliopsida</taxon>
        <taxon>eudicotyledons</taxon>
        <taxon>Gunneridae</taxon>
        <taxon>Pentapetalae</taxon>
        <taxon>rosids</taxon>
        <taxon>fabids</taxon>
        <taxon>Fabales</taxon>
        <taxon>Quillajaceae</taxon>
        <taxon>Quillaja</taxon>
    </lineage>
</organism>
<sequence>MYANNEKLKNLLRSKIGKAPAKPTKDMYQLVIDTDVEIMVRLVIVFSSLTMSMVKKNFEEGLGASIKKLTGSKMNDELLNKVMGQVSNDIKLSTGSVMEIFWLPGYILRAKVVGEEVSKVESELLCRAYIHMYLGEDNLDKDAKEHFGTSMLKFL</sequence>
<reference evidence="2" key="1">
    <citation type="journal article" date="2023" name="Science">
        <title>Elucidation of the pathway for biosynthesis of saponin adjuvants from the soapbark tree.</title>
        <authorList>
            <person name="Reed J."/>
            <person name="Orme A."/>
            <person name="El-Demerdash A."/>
            <person name="Owen C."/>
            <person name="Martin L.B.B."/>
            <person name="Misra R.C."/>
            <person name="Kikuchi S."/>
            <person name="Rejzek M."/>
            <person name="Martin A.C."/>
            <person name="Harkess A."/>
            <person name="Leebens-Mack J."/>
            <person name="Louveau T."/>
            <person name="Stephenson M.J."/>
            <person name="Osbourn A."/>
        </authorList>
    </citation>
    <scope>NUCLEOTIDE SEQUENCE</scope>
    <source>
        <strain evidence="2">S10</strain>
    </source>
</reference>
<dbReference type="GO" id="GO:0006631">
    <property type="term" value="P:fatty acid metabolic process"/>
    <property type="evidence" value="ECO:0007669"/>
    <property type="project" value="TreeGrafter"/>
</dbReference>
<dbReference type="GO" id="GO:0016872">
    <property type="term" value="F:intramolecular lyase activity"/>
    <property type="evidence" value="ECO:0007669"/>
    <property type="project" value="InterPro"/>
</dbReference>
<dbReference type="InterPro" id="IPR016088">
    <property type="entry name" value="Chalcone_isomerase_3-sand"/>
</dbReference>
<evidence type="ECO:0000313" key="3">
    <source>
        <dbReference type="Proteomes" id="UP001163823"/>
    </source>
</evidence>
<dbReference type="EMBL" id="JARAOO010000004">
    <property type="protein sequence ID" value="KAJ7970765.1"/>
    <property type="molecule type" value="Genomic_DNA"/>
</dbReference>
<comment type="caution">
    <text evidence="2">The sequence shown here is derived from an EMBL/GenBank/DDBJ whole genome shotgun (WGS) entry which is preliminary data.</text>
</comment>
<dbReference type="InterPro" id="IPR036298">
    <property type="entry name" value="Chalcone_isomerase_sf"/>
</dbReference>
<dbReference type="Proteomes" id="UP001163823">
    <property type="component" value="Chromosome 4"/>
</dbReference>
<dbReference type="AlphaFoldDB" id="A0AAD7M8Z0"/>
<dbReference type="InterPro" id="IPR044228">
    <property type="entry name" value="FAP1"/>
</dbReference>
<dbReference type="Pfam" id="PF16036">
    <property type="entry name" value="Chalcone_3"/>
    <property type="match status" value="1"/>
</dbReference>
<dbReference type="SUPFAM" id="SSF54626">
    <property type="entry name" value="Chalcone isomerase"/>
    <property type="match status" value="1"/>
</dbReference>
<dbReference type="PANTHER" id="PTHR47589">
    <property type="entry name" value="FATTY-ACID-BINDING PROTEIN 1"/>
    <property type="match status" value="1"/>
</dbReference>
<evidence type="ECO:0000313" key="2">
    <source>
        <dbReference type="EMBL" id="KAJ7970765.1"/>
    </source>
</evidence>
<dbReference type="KEGG" id="qsa:O6P43_008894"/>
<dbReference type="InterPro" id="IPR016087">
    <property type="entry name" value="Chalcone_isomerase"/>
</dbReference>
<protein>
    <submittedName>
        <fullName evidence="2">Fatty-acid-binding protein 1-like</fullName>
    </submittedName>
</protein>
<dbReference type="Gene3D" id="3.50.70.10">
    <property type="match status" value="1"/>
</dbReference>
<feature type="domain" description="Chalcone isomerase" evidence="1">
    <location>
        <begin position="26"/>
        <end position="145"/>
    </location>
</feature>
<dbReference type="GO" id="GO:0009570">
    <property type="term" value="C:chloroplast stroma"/>
    <property type="evidence" value="ECO:0007669"/>
    <property type="project" value="TreeGrafter"/>
</dbReference>
<proteinExistence type="predicted"/>
<dbReference type="GO" id="GO:0005504">
    <property type="term" value="F:fatty acid binding"/>
    <property type="evidence" value="ECO:0007669"/>
    <property type="project" value="TreeGrafter"/>
</dbReference>
<dbReference type="PANTHER" id="PTHR47589:SF4">
    <property type="entry name" value="FATTY-ACID-BINDING PROTEIN 1-LIKE"/>
    <property type="match status" value="1"/>
</dbReference>